<evidence type="ECO:0000313" key="2">
    <source>
        <dbReference type="EMBL" id="GAA4259850.1"/>
    </source>
</evidence>
<comment type="caution">
    <text evidence="2">The sequence shown here is derived from an EMBL/GenBank/DDBJ whole genome shotgun (WGS) entry which is preliminary data.</text>
</comment>
<feature type="compositionally biased region" description="Polar residues" evidence="1">
    <location>
        <begin position="24"/>
        <end position="35"/>
    </location>
</feature>
<keyword evidence="3" id="KW-1185">Reference proteome</keyword>
<sequence length="119" mass="12588">MIYATALPLVMGTHLQLNTAGEATTTVSERVSEQVSGSGGTCSTSPPNGSPPPKPRRKQLRARLGDVAILRERRNGVSRPLPLRELRRRATPIPASGDGHDATANRNPDPPDGQAFTAA</sequence>
<dbReference type="Proteomes" id="UP001500620">
    <property type="component" value="Unassembled WGS sequence"/>
</dbReference>
<name>A0ABP8DN13_9ACTN</name>
<proteinExistence type="predicted"/>
<evidence type="ECO:0008006" key="4">
    <source>
        <dbReference type="Google" id="ProtNLM"/>
    </source>
</evidence>
<organism evidence="2 3">
    <name type="scientific">Dactylosporangium darangshiense</name>
    <dbReference type="NCBI Taxonomy" id="579108"/>
    <lineage>
        <taxon>Bacteria</taxon>
        <taxon>Bacillati</taxon>
        <taxon>Actinomycetota</taxon>
        <taxon>Actinomycetes</taxon>
        <taxon>Micromonosporales</taxon>
        <taxon>Micromonosporaceae</taxon>
        <taxon>Dactylosporangium</taxon>
    </lineage>
</organism>
<dbReference type="RefSeq" id="WP_345136767.1">
    <property type="nucleotide sequence ID" value="NZ_BAABAT010000037.1"/>
</dbReference>
<reference evidence="3" key="1">
    <citation type="journal article" date="2019" name="Int. J. Syst. Evol. Microbiol.">
        <title>The Global Catalogue of Microorganisms (GCM) 10K type strain sequencing project: providing services to taxonomists for standard genome sequencing and annotation.</title>
        <authorList>
            <consortium name="The Broad Institute Genomics Platform"/>
            <consortium name="The Broad Institute Genome Sequencing Center for Infectious Disease"/>
            <person name="Wu L."/>
            <person name="Ma J."/>
        </authorList>
    </citation>
    <scope>NUCLEOTIDE SEQUENCE [LARGE SCALE GENOMIC DNA]</scope>
    <source>
        <strain evidence="3">JCM 17441</strain>
    </source>
</reference>
<gene>
    <name evidence="2" type="ORF">GCM10022255_086200</name>
</gene>
<protein>
    <recommendedName>
        <fullName evidence="4">Secreted protein</fullName>
    </recommendedName>
</protein>
<evidence type="ECO:0000256" key="1">
    <source>
        <dbReference type="SAM" id="MobiDB-lite"/>
    </source>
</evidence>
<accession>A0ABP8DN13</accession>
<dbReference type="EMBL" id="BAABAT010000037">
    <property type="protein sequence ID" value="GAA4259850.1"/>
    <property type="molecule type" value="Genomic_DNA"/>
</dbReference>
<feature type="region of interest" description="Disordered" evidence="1">
    <location>
        <begin position="24"/>
        <end position="119"/>
    </location>
</feature>
<evidence type="ECO:0000313" key="3">
    <source>
        <dbReference type="Proteomes" id="UP001500620"/>
    </source>
</evidence>